<keyword evidence="7" id="KW-1185">Reference proteome</keyword>
<keyword evidence="1" id="KW-0547">Nucleotide-binding</keyword>
<evidence type="ECO:0000256" key="1">
    <source>
        <dbReference type="ARBA" id="ARBA00022741"/>
    </source>
</evidence>
<feature type="region of interest" description="Disordered" evidence="3">
    <location>
        <begin position="344"/>
        <end position="364"/>
    </location>
</feature>
<dbReference type="SUPFAM" id="SSF52540">
    <property type="entry name" value="P-loop containing nucleoside triphosphate hydrolases"/>
    <property type="match status" value="1"/>
</dbReference>
<dbReference type="eggNOG" id="COG0455">
    <property type="taxonomic scope" value="Bacteria"/>
</dbReference>
<evidence type="ECO:0000313" key="7">
    <source>
        <dbReference type="Proteomes" id="UP000029074"/>
    </source>
</evidence>
<dbReference type="Proteomes" id="UP000029074">
    <property type="component" value="Unassembled WGS sequence"/>
</dbReference>
<dbReference type="GO" id="GO:0016887">
    <property type="term" value="F:ATP hydrolysis activity"/>
    <property type="evidence" value="ECO:0007669"/>
    <property type="project" value="TreeGrafter"/>
</dbReference>
<dbReference type="Pfam" id="PF10609">
    <property type="entry name" value="ParA"/>
    <property type="match status" value="1"/>
</dbReference>
<reference evidence="5 7" key="2">
    <citation type="submission" date="2014-03" db="EMBL/GenBank/DDBJ databases">
        <title>Genomics of Bifidobacteria.</title>
        <authorList>
            <person name="Ventura M."/>
            <person name="Milani C."/>
            <person name="Lugli G.A."/>
        </authorList>
    </citation>
    <scope>NUCLEOTIDE SEQUENCE [LARGE SCALE GENOMIC DNA]</scope>
    <source>
        <strain evidence="5 7">LMG 11596</strain>
    </source>
</reference>
<organism evidence="4 6">
    <name type="scientific">Bifidobacterium gallicum DSM 20093 = LMG 11596</name>
    <dbReference type="NCBI Taxonomy" id="561180"/>
    <lineage>
        <taxon>Bacteria</taxon>
        <taxon>Bacillati</taxon>
        <taxon>Actinomycetota</taxon>
        <taxon>Actinomycetes</taxon>
        <taxon>Bifidobacteriales</taxon>
        <taxon>Bifidobacteriaceae</taxon>
        <taxon>Bifidobacterium</taxon>
    </lineage>
</organism>
<comment type="caution">
    <text evidence="4">The sequence shown here is derived from an EMBL/GenBank/DDBJ whole genome shotgun (WGS) entry which is preliminary data.</text>
</comment>
<dbReference type="GO" id="GO:0009898">
    <property type="term" value="C:cytoplasmic side of plasma membrane"/>
    <property type="evidence" value="ECO:0007669"/>
    <property type="project" value="TreeGrafter"/>
</dbReference>
<feature type="compositionally biased region" description="Polar residues" evidence="3">
    <location>
        <begin position="49"/>
        <end position="59"/>
    </location>
</feature>
<dbReference type="GO" id="GO:0005524">
    <property type="term" value="F:ATP binding"/>
    <property type="evidence" value="ECO:0007669"/>
    <property type="project" value="UniProtKB-KW"/>
</dbReference>
<dbReference type="GO" id="GO:0051782">
    <property type="term" value="P:negative regulation of cell division"/>
    <property type="evidence" value="ECO:0007669"/>
    <property type="project" value="TreeGrafter"/>
</dbReference>
<dbReference type="InterPro" id="IPR033756">
    <property type="entry name" value="YlxH/NBP35"/>
</dbReference>
<dbReference type="EMBL" id="JGYW01000001">
    <property type="protein sequence ID" value="KFI60000.1"/>
    <property type="molecule type" value="Genomic_DNA"/>
</dbReference>
<dbReference type="EMBL" id="ABXB03000004">
    <property type="protein sequence ID" value="EFA22267.1"/>
    <property type="molecule type" value="Genomic_DNA"/>
</dbReference>
<accession>D1NVY1</accession>
<evidence type="ECO:0000256" key="2">
    <source>
        <dbReference type="ARBA" id="ARBA00022840"/>
    </source>
</evidence>
<feature type="region of interest" description="Disordered" evidence="3">
    <location>
        <begin position="31"/>
        <end position="75"/>
    </location>
</feature>
<dbReference type="Gene3D" id="3.40.50.300">
    <property type="entry name" value="P-loop containing nucleotide triphosphate hydrolases"/>
    <property type="match status" value="1"/>
</dbReference>
<sequence>MTTAITIGQHHSLGDGRNIIAKACSPRRYYVPGRSQGQVEGGRLKTQESTRSVHSTLPTQAKERMAQRPPEGLTPRHALSQTVSVTSATGGIGTSTLAALLAMTLCQQHEGAVLIDADIRMNGAGLDVLLGMEHDQGRRWQDIHAPLAQLDGVALLQELPLWQDTAVLTFDPWMAQQPPQWFEVQAAVSALAAQGKPVVVDAGLGTAFTHVADLMASAMVIAVELSVLGLARTKAYLAWLDQLWQEHASSASPNSQALAAHAAPQPLLVGITPRGAQHARGVVPQPDAEDYLDMALLGTVRADARLCSDVLDGMGLDRISKPMARVIGDVANAVQRLWHGEGAAEQGSRAASAAHGNHTSGASR</sequence>
<dbReference type="PANTHER" id="PTHR43384:SF6">
    <property type="entry name" value="SEPTUM SITE-DETERMINING PROTEIN MIND HOMOLOG, CHLOROPLASTIC"/>
    <property type="match status" value="1"/>
</dbReference>
<proteinExistence type="predicted"/>
<dbReference type="InterPro" id="IPR027417">
    <property type="entry name" value="P-loop_NTPase"/>
</dbReference>
<dbReference type="PANTHER" id="PTHR43384">
    <property type="entry name" value="SEPTUM SITE-DETERMINING PROTEIN MIND HOMOLOG, CHLOROPLASTIC-RELATED"/>
    <property type="match status" value="1"/>
</dbReference>
<dbReference type="RefSeq" id="WP_006295478.1">
    <property type="nucleotide sequence ID" value="NZ_ABXB03000004.1"/>
</dbReference>
<feature type="compositionally biased region" description="Low complexity" evidence="3">
    <location>
        <begin position="344"/>
        <end position="354"/>
    </location>
</feature>
<dbReference type="Proteomes" id="UP000003656">
    <property type="component" value="Unassembled WGS sequence"/>
</dbReference>
<protein>
    <submittedName>
        <fullName evidence="5">Septum site determining protein</fullName>
    </submittedName>
</protein>
<evidence type="ECO:0000313" key="6">
    <source>
        <dbReference type="Proteomes" id="UP000003656"/>
    </source>
</evidence>
<dbReference type="STRING" id="561180.BIFGAL_04025"/>
<evidence type="ECO:0000256" key="3">
    <source>
        <dbReference type="SAM" id="MobiDB-lite"/>
    </source>
</evidence>
<keyword evidence="2" id="KW-0067">ATP-binding</keyword>
<evidence type="ECO:0000313" key="5">
    <source>
        <dbReference type="EMBL" id="KFI60000.1"/>
    </source>
</evidence>
<name>D1NVY1_9BIFI</name>
<dbReference type="GO" id="GO:0005829">
    <property type="term" value="C:cytosol"/>
    <property type="evidence" value="ECO:0007669"/>
    <property type="project" value="TreeGrafter"/>
</dbReference>
<dbReference type="AlphaFoldDB" id="D1NVY1"/>
<dbReference type="InterPro" id="IPR050625">
    <property type="entry name" value="ParA/MinD_ATPase"/>
</dbReference>
<evidence type="ECO:0000313" key="4">
    <source>
        <dbReference type="EMBL" id="EFA22267.1"/>
    </source>
</evidence>
<reference evidence="4 6" key="1">
    <citation type="submission" date="2009-11" db="EMBL/GenBank/DDBJ databases">
        <authorList>
            <person name="Weinstock G."/>
            <person name="Sodergren E."/>
            <person name="Clifton S."/>
            <person name="Fulton L."/>
            <person name="Fulton B."/>
            <person name="Courtney L."/>
            <person name="Fronick C."/>
            <person name="Harrison M."/>
            <person name="Strong C."/>
            <person name="Farmer C."/>
            <person name="Delahaunty K."/>
            <person name="Markovic C."/>
            <person name="Hall O."/>
            <person name="Minx P."/>
            <person name="Tomlinson C."/>
            <person name="Mitreva M."/>
            <person name="Nelson J."/>
            <person name="Hou S."/>
            <person name="Wollam A."/>
            <person name="Pepin K.H."/>
            <person name="Johnson M."/>
            <person name="Bhonagiri V."/>
            <person name="Nash W.E."/>
            <person name="Warren W."/>
            <person name="Chinwalla A."/>
            <person name="Mardis E.R."/>
            <person name="Wilson R.K."/>
        </authorList>
    </citation>
    <scope>NUCLEOTIDE SEQUENCE [LARGE SCALE GENOMIC DNA]</scope>
    <source>
        <strain evidence="4 6">DSM 20093</strain>
    </source>
</reference>
<gene>
    <name evidence="5" type="ORF">BGLCM_0017</name>
    <name evidence="4" type="ORF">BIFGAL_04025</name>
</gene>